<evidence type="ECO:0000256" key="9">
    <source>
        <dbReference type="ARBA" id="ARBA00023304"/>
    </source>
</evidence>
<evidence type="ECO:0000256" key="8">
    <source>
        <dbReference type="ARBA" id="ARBA00022723"/>
    </source>
</evidence>
<dbReference type="SUPFAM" id="SSF89000">
    <property type="entry name" value="post-HMGL domain-like"/>
    <property type="match status" value="1"/>
</dbReference>
<dbReference type="SUPFAM" id="SSF110921">
    <property type="entry name" value="2-isopropylmalate synthase LeuA, allosteric (dimerisation) domain"/>
    <property type="match status" value="1"/>
</dbReference>
<keyword evidence="12" id="KW-0012">Acyltransferase</keyword>
<evidence type="ECO:0000313" key="12">
    <source>
        <dbReference type="EMBL" id="MDI3388645.1"/>
    </source>
</evidence>
<evidence type="ECO:0000256" key="7">
    <source>
        <dbReference type="ARBA" id="ARBA00022679"/>
    </source>
</evidence>
<evidence type="ECO:0000313" key="13">
    <source>
        <dbReference type="Proteomes" id="UP001224661"/>
    </source>
</evidence>
<accession>A0ABT6RW87</accession>
<dbReference type="InterPro" id="IPR005668">
    <property type="entry name" value="IPM_Synthase"/>
</dbReference>
<feature type="binding site" evidence="10">
    <location>
        <position position="288"/>
    </location>
    <ligand>
        <name>Mg(2+)</name>
        <dbReference type="ChEBI" id="CHEBI:18420"/>
    </ligand>
</feature>
<dbReference type="InterPro" id="IPR039371">
    <property type="entry name" value="LeuA_N_DRE-TIM"/>
</dbReference>
<dbReference type="InterPro" id="IPR013785">
    <property type="entry name" value="Aldolase_TIM"/>
</dbReference>
<dbReference type="EMBL" id="JASCIR010000018">
    <property type="protein sequence ID" value="MDI3388645.1"/>
    <property type="molecule type" value="Genomic_DNA"/>
</dbReference>
<keyword evidence="7 10" id="KW-0808">Transferase</keyword>
<evidence type="ECO:0000256" key="5">
    <source>
        <dbReference type="ARBA" id="ARBA00022430"/>
    </source>
</evidence>
<dbReference type="NCBIfam" id="TIGR00970">
    <property type="entry name" value="leuA_yeast"/>
    <property type="match status" value="1"/>
</dbReference>
<dbReference type="Pfam" id="PF22615">
    <property type="entry name" value="IPMS_D2"/>
    <property type="match status" value="1"/>
</dbReference>
<dbReference type="GO" id="GO:0003852">
    <property type="term" value="F:2-isopropylmalate synthase activity"/>
    <property type="evidence" value="ECO:0007669"/>
    <property type="project" value="UniProtKB-EC"/>
</dbReference>
<keyword evidence="6 10" id="KW-0028">Amino-acid biosynthesis</keyword>
<dbReference type="PROSITE" id="PS50991">
    <property type="entry name" value="PYR_CT"/>
    <property type="match status" value="1"/>
</dbReference>
<comment type="subcellular location">
    <subcellularLocation>
        <location evidence="10">Cytoplasm</location>
    </subcellularLocation>
</comment>
<feature type="binding site" evidence="10">
    <location>
        <position position="252"/>
    </location>
    <ligand>
        <name>Mg(2+)</name>
        <dbReference type="ChEBI" id="CHEBI:18420"/>
    </ligand>
</feature>
<dbReference type="Gene3D" id="3.20.20.70">
    <property type="entry name" value="Aldolase class I"/>
    <property type="match status" value="1"/>
</dbReference>
<evidence type="ECO:0000256" key="6">
    <source>
        <dbReference type="ARBA" id="ARBA00022605"/>
    </source>
</evidence>
<dbReference type="SUPFAM" id="SSF51569">
    <property type="entry name" value="Aldolase"/>
    <property type="match status" value="1"/>
</dbReference>
<feature type="binding site" evidence="10">
    <location>
        <position position="254"/>
    </location>
    <ligand>
        <name>Mg(2+)</name>
        <dbReference type="ChEBI" id="CHEBI:18420"/>
    </ligand>
</feature>
<comment type="similarity">
    <text evidence="3 10">Belongs to the alpha-IPM synthase/homocitrate synthase family. LeuA type 2 subfamily.</text>
</comment>
<dbReference type="PANTHER" id="PTHR46911">
    <property type="match status" value="1"/>
</dbReference>
<feature type="domain" description="Pyruvate carboxyltransferase" evidence="11">
    <location>
        <begin position="37"/>
        <end position="313"/>
    </location>
</feature>
<feature type="binding site" evidence="10">
    <location>
        <position position="46"/>
    </location>
    <ligand>
        <name>Mg(2+)</name>
        <dbReference type="ChEBI" id="CHEBI:18420"/>
    </ligand>
</feature>
<comment type="function">
    <text evidence="10">Catalyzes the condensation of the acetyl group of acetyl-CoA with 3-methyl-2-oxobutanoate (2-ketoisovalerate) to form 3-carboxy-3-hydroxy-4-methylpentanoate (2-isopropylmalate).</text>
</comment>
<dbReference type="PANTHER" id="PTHR46911:SF1">
    <property type="entry name" value="2-ISOPROPYLMALATE SYNTHASE"/>
    <property type="match status" value="1"/>
</dbReference>
<dbReference type="InterPro" id="IPR054692">
    <property type="entry name" value="LeuA-like_post-cat"/>
</dbReference>
<keyword evidence="8 10" id="KW-0479">Metal-binding</keyword>
<keyword evidence="5 10" id="KW-0432">Leucine biosynthesis</keyword>
<dbReference type="PROSITE" id="PS00815">
    <property type="entry name" value="AIPM_HOMOCIT_SYNTH_1"/>
    <property type="match status" value="1"/>
</dbReference>
<keyword evidence="10" id="KW-0460">Magnesium</keyword>
<sequence length="575" mass="63681">MPNFQQPTAMPIHKYRGYDAVDIADRTWPENRITKAPRWLSTDLRDGNQALIDPMSPARKREMFDLLVRMGYKEIEVGFPSSGQTDFDFVRSIIEEGAIPDDVTISVLTQAREELIERTVESLVGAKRATVHLYNATAPVWREVVFRGSREQVKQIAVDGTRLVMEYAEKLLGPETVFGYQYSPEIFTDTELDFALEVCEAVCDEWQPGPDREIILNLPATVERSTPSTHADRFEWMGRNLTRREYVCLSVHPHNDRGTAVAAAELAVMAGADRVEGCLFGQGERTGNVDLVTLGMNLFSQGVDPEIDFSDIDEIRRTAEYCNQMEVHPRHPYAGDLVYTAFSGSHQDAIKKGFESMDTRAEAAGRTVDDIEWAVPYLPIDPKDVGRSYEAVIRVNSQSGKGGIAYVLQNDHKLDLPRRMQIEFSRLIQAKTDAEGGEVTPGAIWAAFQDEYLPNEADAAARWGRIQLRSGQTTTDKDGVDTLTVDAVVDGRETTLTGTGNGPISAFFEALQGIGIDVRLLDYQEHTMSEGASAQAASYIECAIGDKVMWGIGIDANTTRASLKAVVSAVNRAGR</sequence>
<dbReference type="Pfam" id="PF00682">
    <property type="entry name" value="HMGL-like"/>
    <property type="match status" value="1"/>
</dbReference>
<dbReference type="HAMAP" id="MF_00572">
    <property type="entry name" value="LeuA_type2"/>
    <property type="match status" value="1"/>
</dbReference>
<dbReference type="CDD" id="cd07942">
    <property type="entry name" value="DRE_TIM_LeuA"/>
    <property type="match status" value="1"/>
</dbReference>
<dbReference type="InterPro" id="IPR002034">
    <property type="entry name" value="AIPM/Hcit_synth_CS"/>
</dbReference>
<gene>
    <name evidence="10 12" type="primary">leuA</name>
    <name evidence="12" type="ORF">QIS99_20905</name>
</gene>
<comment type="catalytic activity">
    <reaction evidence="1 10">
        <text>3-methyl-2-oxobutanoate + acetyl-CoA + H2O = (2S)-2-isopropylmalate + CoA + H(+)</text>
        <dbReference type="Rhea" id="RHEA:21524"/>
        <dbReference type="ChEBI" id="CHEBI:1178"/>
        <dbReference type="ChEBI" id="CHEBI:11851"/>
        <dbReference type="ChEBI" id="CHEBI:15377"/>
        <dbReference type="ChEBI" id="CHEBI:15378"/>
        <dbReference type="ChEBI" id="CHEBI:57287"/>
        <dbReference type="ChEBI" id="CHEBI:57288"/>
        <dbReference type="EC" id="2.3.3.13"/>
    </reaction>
</comment>
<keyword evidence="10" id="KW-0963">Cytoplasm</keyword>
<evidence type="ECO:0000256" key="2">
    <source>
        <dbReference type="ARBA" id="ARBA00004689"/>
    </source>
</evidence>
<comment type="pathway">
    <text evidence="2 10">Amino-acid biosynthesis; L-leucine biosynthesis; L-leucine from 3-methyl-2-oxobutanoate: step 1/4.</text>
</comment>
<evidence type="ECO:0000256" key="1">
    <source>
        <dbReference type="ARBA" id="ARBA00000064"/>
    </source>
</evidence>
<comment type="cofactor">
    <cofactor evidence="10">
        <name>Mg(2+)</name>
        <dbReference type="ChEBI" id="CHEBI:18420"/>
    </cofactor>
</comment>
<dbReference type="PROSITE" id="PS00816">
    <property type="entry name" value="AIPM_HOMOCIT_SYNTH_2"/>
    <property type="match status" value="1"/>
</dbReference>
<dbReference type="SMART" id="SM00917">
    <property type="entry name" value="LeuA_dimer"/>
    <property type="match status" value="1"/>
</dbReference>
<dbReference type="Gene3D" id="3.30.160.270">
    <property type="match status" value="1"/>
</dbReference>
<dbReference type="Proteomes" id="UP001224661">
    <property type="component" value="Unassembled WGS sequence"/>
</dbReference>
<evidence type="ECO:0000256" key="3">
    <source>
        <dbReference type="ARBA" id="ARBA00009767"/>
    </source>
</evidence>
<name>A0ABT6RW87_9ACTN</name>
<dbReference type="NCBIfam" id="NF002991">
    <property type="entry name" value="PRK03739.1"/>
    <property type="match status" value="1"/>
</dbReference>
<comment type="caution">
    <text evidence="12">The sequence shown here is derived from an EMBL/GenBank/DDBJ whole genome shotgun (WGS) entry which is preliminary data.</text>
</comment>
<comment type="subunit">
    <text evidence="10">Homodimer.</text>
</comment>
<evidence type="ECO:0000259" key="11">
    <source>
        <dbReference type="PROSITE" id="PS50991"/>
    </source>
</evidence>
<dbReference type="InterPro" id="IPR000891">
    <property type="entry name" value="PYR_CT"/>
</dbReference>
<proteinExistence type="inferred from homology"/>
<dbReference type="InterPro" id="IPR013709">
    <property type="entry name" value="2-isopropylmalate_synth_dimer"/>
</dbReference>
<reference evidence="12 13" key="1">
    <citation type="submission" date="2023-05" db="EMBL/GenBank/DDBJ databases">
        <title>Draft genome sequence of Streptomyces sp. B-S-A8 isolated from a cave soil in Thailand.</title>
        <authorList>
            <person name="Chamroensaksri N."/>
            <person name="Muangham S."/>
        </authorList>
    </citation>
    <scope>NUCLEOTIDE SEQUENCE [LARGE SCALE GENOMIC DNA]</scope>
    <source>
        <strain evidence="12 13">B-S-A8</strain>
    </source>
</reference>
<dbReference type="InterPro" id="IPR036230">
    <property type="entry name" value="LeuA_allosteric_dom_sf"/>
</dbReference>
<keyword evidence="13" id="KW-1185">Reference proteome</keyword>
<protein>
    <recommendedName>
        <fullName evidence="4 10">2-isopropylmalate synthase</fullName>
        <ecNumber evidence="4 10">2.3.3.13</ecNumber>
    </recommendedName>
    <alternativeName>
        <fullName evidence="10">Alpha-IPM synthase</fullName>
    </alternativeName>
    <alternativeName>
        <fullName evidence="10">Alpha-isopropylmalate synthase</fullName>
    </alternativeName>
</protein>
<evidence type="ECO:0000256" key="10">
    <source>
        <dbReference type="HAMAP-Rule" id="MF_00572"/>
    </source>
</evidence>
<organism evidence="12 13">
    <name type="scientific">Streptomyces solicavernae</name>
    <dbReference type="NCBI Taxonomy" id="3043614"/>
    <lineage>
        <taxon>Bacteria</taxon>
        <taxon>Bacillati</taxon>
        <taxon>Actinomycetota</taxon>
        <taxon>Actinomycetes</taxon>
        <taxon>Kitasatosporales</taxon>
        <taxon>Streptomycetaceae</taxon>
        <taxon>Streptomyces</taxon>
    </lineage>
</organism>
<dbReference type="RefSeq" id="WP_282515093.1">
    <property type="nucleotide sequence ID" value="NZ_JASCIR010000018.1"/>
</dbReference>
<dbReference type="Pfam" id="PF08502">
    <property type="entry name" value="LeuA_dimer"/>
    <property type="match status" value="1"/>
</dbReference>
<dbReference type="EC" id="2.3.3.13" evidence="4 10"/>
<evidence type="ECO:0000256" key="4">
    <source>
        <dbReference type="ARBA" id="ARBA00012973"/>
    </source>
</evidence>
<keyword evidence="9 10" id="KW-0100">Branched-chain amino acid biosynthesis</keyword>
<feature type="region of interest" description="Regulatory domain" evidence="10">
    <location>
        <begin position="455"/>
        <end position="575"/>
    </location>
</feature>